<protein>
    <submittedName>
        <fullName evidence="1">Uncharacterized protein</fullName>
    </submittedName>
</protein>
<organism evidence="1 2">
    <name type="scientific">Spiromyces aspiralis</name>
    <dbReference type="NCBI Taxonomy" id="68401"/>
    <lineage>
        <taxon>Eukaryota</taxon>
        <taxon>Fungi</taxon>
        <taxon>Fungi incertae sedis</taxon>
        <taxon>Zoopagomycota</taxon>
        <taxon>Kickxellomycotina</taxon>
        <taxon>Kickxellomycetes</taxon>
        <taxon>Kickxellales</taxon>
        <taxon>Kickxellaceae</taxon>
        <taxon>Spiromyces</taxon>
    </lineage>
</organism>
<reference evidence="1" key="1">
    <citation type="submission" date="2022-06" db="EMBL/GenBank/DDBJ databases">
        <title>Phylogenomic reconstructions and comparative analyses of Kickxellomycotina fungi.</title>
        <authorList>
            <person name="Reynolds N.K."/>
            <person name="Stajich J.E."/>
            <person name="Barry K."/>
            <person name="Grigoriev I.V."/>
            <person name="Crous P."/>
            <person name="Smith M.E."/>
        </authorList>
    </citation>
    <scope>NUCLEOTIDE SEQUENCE</scope>
    <source>
        <strain evidence="1">RSA 2271</strain>
    </source>
</reference>
<evidence type="ECO:0000313" key="1">
    <source>
        <dbReference type="EMBL" id="KAJ1671189.1"/>
    </source>
</evidence>
<keyword evidence="2" id="KW-1185">Reference proteome</keyword>
<dbReference type="Proteomes" id="UP001145114">
    <property type="component" value="Unassembled WGS sequence"/>
</dbReference>
<sequence>SDPDGGEDSAGGDVASTAIITWALKPYITRIRVAEDAADRVMLVDTMSFTGRQLTRAVRVDQLEPSERFLTTWKVAKGDQGAAEMEIGGERARVAKPGTMFYTQMEGDGVKYSEVMREIQEMVNTGKKRDD</sequence>
<comment type="caution">
    <text evidence="1">The sequence shown here is derived from an EMBL/GenBank/DDBJ whole genome shotgun (WGS) entry which is preliminary data.</text>
</comment>
<feature type="non-terminal residue" evidence="1">
    <location>
        <position position="1"/>
    </location>
</feature>
<dbReference type="EMBL" id="JAMZIH010008874">
    <property type="protein sequence ID" value="KAJ1671189.1"/>
    <property type="molecule type" value="Genomic_DNA"/>
</dbReference>
<gene>
    <name evidence="1" type="ORF">EV182_007778</name>
</gene>
<accession>A0ACC1H776</accession>
<proteinExistence type="predicted"/>
<evidence type="ECO:0000313" key="2">
    <source>
        <dbReference type="Proteomes" id="UP001145114"/>
    </source>
</evidence>
<name>A0ACC1H776_9FUNG</name>